<feature type="binding site" evidence="8">
    <location>
        <position position="263"/>
    </location>
    <ligand>
        <name>Mn(2+)</name>
        <dbReference type="ChEBI" id="CHEBI:29035"/>
        <label>1</label>
    </ligand>
</feature>
<keyword evidence="8" id="KW-0963">Cytoplasm</keyword>
<keyword evidence="11" id="KW-1185">Reference proteome</keyword>
<dbReference type="PANTHER" id="PTHR11963">
    <property type="entry name" value="LEUCINE AMINOPEPTIDASE-RELATED"/>
    <property type="match status" value="1"/>
</dbReference>
<feature type="binding site" evidence="8">
    <location>
        <position position="258"/>
    </location>
    <ligand>
        <name>Mn(2+)</name>
        <dbReference type="ChEBI" id="CHEBI:29035"/>
        <label>2</label>
    </ligand>
</feature>
<dbReference type="CDD" id="cd00433">
    <property type="entry name" value="Peptidase_M17"/>
    <property type="match status" value="1"/>
</dbReference>
<dbReference type="GO" id="GO:0005737">
    <property type="term" value="C:cytoplasm"/>
    <property type="evidence" value="ECO:0007669"/>
    <property type="project" value="UniProtKB-SubCell"/>
</dbReference>
<dbReference type="PANTHER" id="PTHR11963:SF23">
    <property type="entry name" value="CYTOSOL AMINOPEPTIDASE"/>
    <property type="match status" value="1"/>
</dbReference>
<dbReference type="EC" id="3.4.11.1" evidence="8"/>
<dbReference type="GO" id="GO:0030145">
    <property type="term" value="F:manganese ion binding"/>
    <property type="evidence" value="ECO:0007669"/>
    <property type="project" value="UniProtKB-UniRule"/>
</dbReference>
<dbReference type="InterPro" id="IPR011356">
    <property type="entry name" value="Leucine_aapep/pepB"/>
</dbReference>
<comment type="function">
    <text evidence="8">Presumably involved in the processing and regular turnover of intracellular proteins. Catalyzes the removal of unsubstituted N-terminal amino acids from various peptides.</text>
</comment>
<dbReference type="NCBIfam" id="NF002075">
    <property type="entry name" value="PRK00913.2-2"/>
    <property type="match status" value="1"/>
</dbReference>
<gene>
    <name evidence="8" type="primary">pepA</name>
    <name evidence="10" type="ORF">HK18_09705</name>
</gene>
<proteinExistence type="inferred from homology"/>
<evidence type="ECO:0000256" key="1">
    <source>
        <dbReference type="ARBA" id="ARBA00000135"/>
    </source>
</evidence>
<evidence type="ECO:0000256" key="8">
    <source>
        <dbReference type="HAMAP-Rule" id="MF_00181"/>
    </source>
</evidence>
<dbReference type="HAMAP" id="MF_00181">
    <property type="entry name" value="Cytosol_peptidase_M17"/>
    <property type="match status" value="1"/>
</dbReference>
<keyword evidence="8" id="KW-0479">Metal-binding</keyword>
<accession>A0A251ZUH3</accession>
<comment type="caution">
    <text evidence="10">The sequence shown here is derived from an EMBL/GenBank/DDBJ whole genome shotgun (WGS) entry which is preliminary data.</text>
</comment>
<evidence type="ECO:0000256" key="2">
    <source>
        <dbReference type="ARBA" id="ARBA00000967"/>
    </source>
</evidence>
<comment type="cofactor">
    <cofactor evidence="8">
        <name>Mn(2+)</name>
        <dbReference type="ChEBI" id="CHEBI:29035"/>
    </cofactor>
    <text evidence="8">Binds 2 manganese ions per subunit.</text>
</comment>
<dbReference type="InterPro" id="IPR008283">
    <property type="entry name" value="Peptidase_M17_N"/>
</dbReference>
<evidence type="ECO:0000256" key="5">
    <source>
        <dbReference type="ARBA" id="ARBA00022670"/>
    </source>
</evidence>
<keyword evidence="7 8" id="KW-0464">Manganese</keyword>
<dbReference type="GO" id="GO:0070006">
    <property type="term" value="F:metalloaminopeptidase activity"/>
    <property type="evidence" value="ECO:0007669"/>
    <property type="project" value="InterPro"/>
</dbReference>
<dbReference type="SUPFAM" id="SSF53187">
    <property type="entry name" value="Zn-dependent exopeptidases"/>
    <property type="match status" value="1"/>
</dbReference>
<feature type="binding site" evidence="8">
    <location>
        <position position="340"/>
    </location>
    <ligand>
        <name>Mn(2+)</name>
        <dbReference type="ChEBI" id="CHEBI:29035"/>
        <label>1</label>
    </ligand>
</feature>
<feature type="active site" evidence="8">
    <location>
        <position position="270"/>
    </location>
</feature>
<dbReference type="NCBIfam" id="NF002074">
    <property type="entry name" value="PRK00913.1-4"/>
    <property type="match status" value="1"/>
</dbReference>
<keyword evidence="5 8" id="KW-0645">Protease</keyword>
<dbReference type="InterPro" id="IPR043472">
    <property type="entry name" value="Macro_dom-like"/>
</dbReference>
<feature type="binding site" evidence="8">
    <location>
        <position position="263"/>
    </location>
    <ligand>
        <name>Mn(2+)</name>
        <dbReference type="ChEBI" id="CHEBI:29035"/>
        <label>2</label>
    </ligand>
</feature>
<dbReference type="Gene3D" id="3.40.630.10">
    <property type="entry name" value="Zn peptidases"/>
    <property type="match status" value="1"/>
</dbReference>
<keyword evidence="4 8" id="KW-0031">Aminopeptidase</keyword>
<sequence>MIPTVSFASLKKPEKGDVVLFVFEGREHGDSFRVINKALDEALTRAMDAEDFTGKHGQVCKLVAPTKDYTHVVIVGLGVQEEFSNDKARQVGGVAAKTLKHKTTALTVMVDWEIAEYATYVALGALLSVYEFNKYATEKNKKTDVKHLKEIHVLTSDFEGAQKGWGNISAVAEGSYLTRDLVNEPANHLTPPVFAKRIKELEALGISVEVLNRAKMQELGFGALLGVAQGSDAEPQTVIMQWKGNPEDKEAPVAFLGKGVTFDSGGISIKPAGGMEDMKMDMAGAATVVGLMKALATRKAKANVIGVVGLVENMLSGNAQRPGDIVTSASGQTIEVLNTDAEGRLVLADILWYTQDRFKPHFMINLATLTGAIVVALGYEHAGLFSNNDELSERLLTIGNDIGEKVWRMPMGPAYDKALDSQFADMQNIGGRDGGSITAAQFLQRFVNKTPWVHLDIAGTAYTGKGTNNGPKGATSFGVCLLNQLVKEHYEA</sequence>
<feature type="binding site" evidence="8">
    <location>
        <position position="342"/>
    </location>
    <ligand>
        <name>Mn(2+)</name>
        <dbReference type="ChEBI" id="CHEBI:29035"/>
        <label>1</label>
    </ligand>
</feature>
<dbReference type="InterPro" id="IPR000819">
    <property type="entry name" value="Peptidase_M17_C"/>
</dbReference>
<comment type="catalytic activity">
    <reaction evidence="2 8">
        <text>Release of an N-terminal amino acid, preferentially leucine, but not glutamic or aspartic acids.</text>
        <dbReference type="EC" id="3.4.11.10"/>
    </reaction>
</comment>
<feature type="domain" description="Cytosol aminopeptidase" evidence="9">
    <location>
        <begin position="338"/>
        <end position="345"/>
    </location>
</feature>
<dbReference type="InterPro" id="IPR023042">
    <property type="entry name" value="Peptidase_M17_leu_NH2_pept"/>
</dbReference>
<dbReference type="NCBIfam" id="NF002077">
    <property type="entry name" value="PRK00913.2-4"/>
    <property type="match status" value="1"/>
</dbReference>
<evidence type="ECO:0000256" key="3">
    <source>
        <dbReference type="ARBA" id="ARBA00009528"/>
    </source>
</evidence>
<evidence type="ECO:0000259" key="9">
    <source>
        <dbReference type="PROSITE" id="PS00631"/>
    </source>
</evidence>
<reference evidence="11" key="1">
    <citation type="submission" date="2014-06" db="EMBL/GenBank/DDBJ databases">
        <authorList>
            <person name="Winans N.J."/>
            <person name="Newell P.D."/>
            <person name="Douglas A.E."/>
        </authorList>
    </citation>
    <scope>NUCLEOTIDE SEQUENCE [LARGE SCALE GENOMIC DNA]</scope>
    <source>
        <strain evidence="11">DmL_052</strain>
    </source>
</reference>
<dbReference type="NCBIfam" id="NF002073">
    <property type="entry name" value="PRK00913.1-2"/>
    <property type="match status" value="1"/>
</dbReference>
<evidence type="ECO:0000313" key="10">
    <source>
        <dbReference type="EMBL" id="OUI78303.1"/>
    </source>
</evidence>
<dbReference type="Pfam" id="PF02789">
    <property type="entry name" value="Peptidase_M17_N"/>
    <property type="match status" value="1"/>
</dbReference>
<dbReference type="Gene3D" id="3.40.220.10">
    <property type="entry name" value="Leucine Aminopeptidase, subunit E, domain 1"/>
    <property type="match status" value="1"/>
</dbReference>
<comment type="similarity">
    <text evidence="3 8">Belongs to the peptidase M17 family.</text>
</comment>
<protein>
    <recommendedName>
        <fullName evidence="8">Probable cytosol aminopeptidase</fullName>
        <ecNumber evidence="8">3.4.11.1</ecNumber>
    </recommendedName>
    <alternativeName>
        <fullName evidence="8">Leucine aminopeptidase</fullName>
        <shortName evidence="8">LAP</shortName>
        <ecNumber evidence="8">3.4.11.10</ecNumber>
    </alternativeName>
    <alternativeName>
        <fullName evidence="8">Leucyl aminopeptidase</fullName>
    </alternativeName>
</protein>
<dbReference type="EC" id="3.4.11.10" evidence="8"/>
<dbReference type="GO" id="GO:0006508">
    <property type="term" value="P:proteolysis"/>
    <property type="evidence" value="ECO:0007669"/>
    <property type="project" value="UniProtKB-KW"/>
</dbReference>
<evidence type="ECO:0000313" key="11">
    <source>
        <dbReference type="Proteomes" id="UP000194946"/>
    </source>
</evidence>
<evidence type="ECO:0000256" key="7">
    <source>
        <dbReference type="ARBA" id="ARBA00023211"/>
    </source>
</evidence>
<feature type="binding site" evidence="8">
    <location>
        <position position="281"/>
    </location>
    <ligand>
        <name>Mn(2+)</name>
        <dbReference type="ChEBI" id="CHEBI:29035"/>
        <label>2</label>
    </ligand>
</feature>
<dbReference type="NCBIfam" id="NF002083">
    <property type="entry name" value="PRK00913.3-5"/>
    <property type="match status" value="1"/>
</dbReference>
<comment type="catalytic activity">
    <reaction evidence="1 8">
        <text>Release of an N-terminal amino acid, Xaa-|-Yaa-, in which Xaa is preferably Leu, but may be other amino acids including Pro although not Arg or Lys, and Yaa may be Pro. Amino acid amides and methyl esters are also readily hydrolyzed, but rates on arylamides are exceedingly low.</text>
        <dbReference type="EC" id="3.4.11.1"/>
    </reaction>
</comment>
<dbReference type="Proteomes" id="UP000194946">
    <property type="component" value="Unassembled WGS sequence"/>
</dbReference>
<name>A0A251ZUH3_9PROT</name>
<evidence type="ECO:0000256" key="4">
    <source>
        <dbReference type="ARBA" id="ARBA00022438"/>
    </source>
</evidence>
<dbReference type="RefSeq" id="WP_086632370.1">
    <property type="nucleotide sequence ID" value="NZ_JOPB01000007.1"/>
</dbReference>
<dbReference type="SUPFAM" id="SSF52949">
    <property type="entry name" value="Macro domain-like"/>
    <property type="match status" value="1"/>
</dbReference>
<dbReference type="PROSITE" id="PS00631">
    <property type="entry name" value="CYTOSOL_AP"/>
    <property type="match status" value="1"/>
</dbReference>
<keyword evidence="6 8" id="KW-0378">Hydrolase</keyword>
<dbReference type="EMBL" id="JOPB01000007">
    <property type="protein sequence ID" value="OUI78303.1"/>
    <property type="molecule type" value="Genomic_DNA"/>
</dbReference>
<feature type="binding site" evidence="8">
    <location>
        <position position="342"/>
    </location>
    <ligand>
        <name>Mn(2+)</name>
        <dbReference type="ChEBI" id="CHEBI:29035"/>
        <label>2</label>
    </ligand>
</feature>
<dbReference type="PRINTS" id="PR00481">
    <property type="entry name" value="LAMNOPPTDASE"/>
</dbReference>
<dbReference type="AlphaFoldDB" id="A0A251ZUH3"/>
<organism evidence="10 11">
    <name type="scientific">Commensalibacter intestini</name>
    <dbReference type="NCBI Taxonomy" id="479936"/>
    <lineage>
        <taxon>Bacteria</taxon>
        <taxon>Pseudomonadati</taxon>
        <taxon>Pseudomonadota</taxon>
        <taxon>Alphaproteobacteria</taxon>
        <taxon>Acetobacterales</taxon>
        <taxon>Acetobacteraceae</taxon>
    </lineage>
</organism>
<dbReference type="Pfam" id="PF00883">
    <property type="entry name" value="Peptidase_M17"/>
    <property type="match status" value="1"/>
</dbReference>
<comment type="subcellular location">
    <subcellularLocation>
        <location evidence="8">Cytoplasm</location>
    </subcellularLocation>
</comment>
<feature type="active site" evidence="8">
    <location>
        <position position="344"/>
    </location>
</feature>
<evidence type="ECO:0000256" key="6">
    <source>
        <dbReference type="ARBA" id="ARBA00022801"/>
    </source>
</evidence>